<comment type="similarity">
    <text evidence="1">Belongs to the outer membrane factor (OMF) (TC 1.B.17) family.</text>
</comment>
<dbReference type="SUPFAM" id="SSF56954">
    <property type="entry name" value="Outer membrane efflux proteins (OEP)"/>
    <property type="match status" value="1"/>
</dbReference>
<organism evidence="3 4">
    <name type="scientific">Aurantiacibacter xanthus</name>
    <dbReference type="NCBI Taxonomy" id="1784712"/>
    <lineage>
        <taxon>Bacteria</taxon>
        <taxon>Pseudomonadati</taxon>
        <taxon>Pseudomonadota</taxon>
        <taxon>Alphaproteobacteria</taxon>
        <taxon>Sphingomonadales</taxon>
        <taxon>Erythrobacteraceae</taxon>
        <taxon>Aurantiacibacter</taxon>
    </lineage>
</organism>
<protein>
    <submittedName>
        <fullName evidence="3">TolC family protein</fullName>
    </submittedName>
</protein>
<dbReference type="OrthoDB" id="7616531at2"/>
<evidence type="ECO:0000256" key="1">
    <source>
        <dbReference type="ARBA" id="ARBA00007613"/>
    </source>
</evidence>
<dbReference type="InterPro" id="IPR003423">
    <property type="entry name" value="OMP_efflux"/>
</dbReference>
<keyword evidence="4" id="KW-1185">Reference proteome</keyword>
<dbReference type="Pfam" id="PF02321">
    <property type="entry name" value="OEP"/>
    <property type="match status" value="2"/>
</dbReference>
<dbReference type="GO" id="GO:0015562">
    <property type="term" value="F:efflux transmembrane transporter activity"/>
    <property type="evidence" value="ECO:0007669"/>
    <property type="project" value="InterPro"/>
</dbReference>
<comment type="caution">
    <text evidence="3">The sequence shown here is derived from an EMBL/GenBank/DDBJ whole genome shotgun (WGS) entry which is preliminary data.</text>
</comment>
<gene>
    <name evidence="3" type="ORF">D2V17_20785</name>
</gene>
<dbReference type="InterPro" id="IPR010131">
    <property type="entry name" value="MdtP/NodT-like"/>
</dbReference>
<evidence type="ECO:0000313" key="4">
    <source>
        <dbReference type="Proteomes" id="UP000265366"/>
    </source>
</evidence>
<reference evidence="3 4" key="1">
    <citation type="submission" date="2018-08" db="EMBL/GenBank/DDBJ databases">
        <title>Erythrobacter zhengii sp.nov., a bacterium isolated from deep-sea sediment.</title>
        <authorList>
            <person name="Fang C."/>
            <person name="Wu Y.-H."/>
            <person name="Sun C."/>
            <person name="Wang H."/>
            <person name="Cheng H."/>
            <person name="Meng F.-X."/>
            <person name="Wang C.-S."/>
            <person name="Xu X.-W."/>
        </authorList>
    </citation>
    <scope>NUCLEOTIDE SEQUENCE [LARGE SCALE GENOMIC DNA]</scope>
    <source>
        <strain evidence="3 4">CCTCC AB 2015396</strain>
    </source>
</reference>
<dbReference type="EMBL" id="QXFM01000146">
    <property type="protein sequence ID" value="RIV79111.1"/>
    <property type="molecule type" value="Genomic_DNA"/>
</dbReference>
<evidence type="ECO:0000313" key="3">
    <source>
        <dbReference type="EMBL" id="RIV79111.1"/>
    </source>
</evidence>
<evidence type="ECO:0000256" key="2">
    <source>
        <dbReference type="SAM" id="SignalP"/>
    </source>
</evidence>
<feature type="chain" id="PRO_5017349709" evidence="2">
    <location>
        <begin position="22"/>
        <end position="411"/>
    </location>
</feature>
<keyword evidence="2" id="KW-0732">Signal</keyword>
<accession>A0A3A1NZE1</accession>
<sequence length="411" mass="44864">MKRISWTALPVLLALAPASNAQSVGYEEALRAATSDQPQVRTSELRLDARREIADAADELPDPRLRAGIQNLPLSGPAAFELNRQLPTQIQVGIEQEIPNLAKRRARFGIADADIDLAAAQLRQTRYRVRLGAGMAWISLAYAQRALTVADDALAEIEGLVPLARSSVAAGSARPAESLEVRRAVLEVADMRTRIEADREAAQAMLSRYTALPNATATGTIPSADLDPEGLRAMLQSNPELVVALAQVRQAEARSDLARSERRPDFGVNVSYGRRDPDFGDAISVMGSITLPIFADRRQNPRIAAAEAEAAAAQSARADRLRELEARFETDLAAWRSAYRQWQRATDELLPLAESRVDLERASFAAGRAELLDVIDAIKTLAVLRVDILQREEATVEAAANLRLTYGEYGR</sequence>
<dbReference type="Proteomes" id="UP000265366">
    <property type="component" value="Unassembled WGS sequence"/>
</dbReference>
<dbReference type="Gene3D" id="1.20.1600.10">
    <property type="entry name" value="Outer membrane efflux proteins (OEP)"/>
    <property type="match status" value="1"/>
</dbReference>
<dbReference type="PANTHER" id="PTHR30203:SF24">
    <property type="entry name" value="BLR4935 PROTEIN"/>
    <property type="match status" value="1"/>
</dbReference>
<name>A0A3A1NZE1_9SPHN</name>
<feature type="signal peptide" evidence="2">
    <location>
        <begin position="1"/>
        <end position="21"/>
    </location>
</feature>
<dbReference type="AlphaFoldDB" id="A0A3A1NZE1"/>
<proteinExistence type="inferred from homology"/>
<dbReference type="PANTHER" id="PTHR30203">
    <property type="entry name" value="OUTER MEMBRANE CATION EFFLUX PROTEIN"/>
    <property type="match status" value="1"/>
</dbReference>